<sequence length="147" mass="16510">MPTHSIEHLELGNLIRSGLVQATHIVGQAGGWSVQISSENHEHLLMAQRSGSVRLFKKLETVVSYLQDLGIDHFEVDASGFDSQQVSTYGRPDRTQALKMAHQAAAYETWFAQQVEASLNDTAPLVEDDEARRLFAERRDALRKRSH</sequence>
<accession>A0A9Q2XKH6</accession>
<comment type="caution">
    <text evidence="1">The sequence shown here is derived from an EMBL/GenBank/DDBJ whole genome shotgun (WGS) entry which is preliminary data.</text>
</comment>
<protein>
    <submittedName>
        <fullName evidence="1">Uncharacterized protein</fullName>
    </submittedName>
</protein>
<dbReference type="EMBL" id="JAHTBI010000041">
    <property type="protein sequence ID" value="MBV6287804.1"/>
    <property type="molecule type" value="Genomic_DNA"/>
</dbReference>
<proteinExistence type="predicted"/>
<dbReference type="RefSeq" id="WP_217975849.1">
    <property type="nucleotide sequence ID" value="NZ_JAHTBI010000041.1"/>
</dbReference>
<dbReference type="AlphaFoldDB" id="A0A9Q2XKH6"/>
<gene>
    <name evidence="1" type="ORF">KUO17_12345</name>
</gene>
<evidence type="ECO:0000313" key="2">
    <source>
        <dbReference type="Proteomes" id="UP001106592"/>
    </source>
</evidence>
<organism evidence="1 2">
    <name type="scientific">Pseudomonas aegrilactucae</name>
    <dbReference type="NCBI Taxonomy" id="2854028"/>
    <lineage>
        <taxon>Bacteria</taxon>
        <taxon>Pseudomonadati</taxon>
        <taxon>Pseudomonadota</taxon>
        <taxon>Gammaproteobacteria</taxon>
        <taxon>Pseudomonadales</taxon>
        <taxon>Pseudomonadaceae</taxon>
        <taxon>Pseudomonas</taxon>
    </lineage>
</organism>
<keyword evidence="2" id="KW-1185">Reference proteome</keyword>
<evidence type="ECO:0000313" key="1">
    <source>
        <dbReference type="EMBL" id="MBV6287804.1"/>
    </source>
</evidence>
<reference evidence="1" key="2">
    <citation type="journal article" date="2023" name="Plant Pathol.">
        <title>Dismantling and reorganizing Pseudomonas marginalis sensu#lato.</title>
        <authorList>
            <person name="Sawada H."/>
            <person name="Fujikawa T."/>
            <person name="Satou M."/>
        </authorList>
    </citation>
    <scope>NUCLEOTIDE SEQUENCE</scope>
    <source>
        <strain evidence="1">MAFF 301350</strain>
    </source>
</reference>
<name>A0A9Q2XKH6_9PSED</name>
<reference evidence="1" key="1">
    <citation type="journal article" date="2022" name="Int. J. Syst. Evol. Microbiol.">
        <title>Pseudomonas aegrilactucae sp. nov. and Pseudomonas morbosilactucae sp. nov., pathogens causing bacterial rot of lettuce in Japan.</title>
        <authorList>
            <person name="Sawada H."/>
            <person name="Fujikawa T."/>
            <person name="Satou M."/>
        </authorList>
    </citation>
    <scope>NUCLEOTIDE SEQUENCE</scope>
    <source>
        <strain evidence="1">MAFF 301350</strain>
    </source>
</reference>
<dbReference type="Proteomes" id="UP001106592">
    <property type="component" value="Unassembled WGS sequence"/>
</dbReference>